<protein>
    <recommendedName>
        <fullName evidence="3">YobI-like P-loop NTPase domain-containing protein</fullName>
    </recommendedName>
</protein>
<dbReference type="InterPro" id="IPR048428">
    <property type="entry name" value="YobI-NTPase"/>
</dbReference>
<dbReference type="AlphaFoldDB" id="A0A9N8GWR2"/>
<name>A0A9N8GWR2_PRORE</name>
<dbReference type="RefSeq" id="WP_164455096.1">
    <property type="nucleotide sequence ID" value="NZ_AP022372.1"/>
</dbReference>
<keyword evidence="2" id="KW-0812">Transmembrane</keyword>
<dbReference type="EMBL" id="CAHPSF010000003">
    <property type="protein sequence ID" value="CAB5689138.1"/>
    <property type="molecule type" value="Genomic_DNA"/>
</dbReference>
<reference evidence="4" key="1">
    <citation type="submission" date="2020-05" db="EMBL/GenBank/DDBJ databases">
        <authorList>
            <person name="Delgado-Blas J."/>
        </authorList>
    </citation>
    <scope>NUCLEOTIDE SEQUENCE</scope>
    <source>
        <strain evidence="4">BB1453</strain>
    </source>
</reference>
<feature type="coiled-coil region" evidence="1">
    <location>
        <begin position="424"/>
        <end position="451"/>
    </location>
</feature>
<evidence type="ECO:0000256" key="1">
    <source>
        <dbReference type="SAM" id="Coils"/>
    </source>
</evidence>
<evidence type="ECO:0000256" key="2">
    <source>
        <dbReference type="SAM" id="Phobius"/>
    </source>
</evidence>
<proteinExistence type="predicted"/>
<evidence type="ECO:0000259" key="3">
    <source>
        <dbReference type="Pfam" id="PF20693"/>
    </source>
</evidence>
<dbReference type="InterPro" id="IPR027417">
    <property type="entry name" value="P-loop_NTPase"/>
</dbReference>
<dbReference type="Pfam" id="PF20693">
    <property type="entry name" value="YobI-ATPase"/>
    <property type="match status" value="1"/>
</dbReference>
<evidence type="ECO:0000313" key="4">
    <source>
        <dbReference type="EMBL" id="CAB5689138.1"/>
    </source>
</evidence>
<accession>A0A9N8GWR2</accession>
<gene>
    <name evidence="4" type="ORF">GHA_01784</name>
</gene>
<dbReference type="Proteomes" id="UP000834611">
    <property type="component" value="Unassembled WGS sequence"/>
</dbReference>
<keyword evidence="1" id="KW-0175">Coiled coil</keyword>
<organism evidence="4 5">
    <name type="scientific">Providencia rettgeri</name>
    <dbReference type="NCBI Taxonomy" id="587"/>
    <lineage>
        <taxon>Bacteria</taxon>
        <taxon>Pseudomonadati</taxon>
        <taxon>Pseudomonadota</taxon>
        <taxon>Gammaproteobacteria</taxon>
        <taxon>Enterobacterales</taxon>
        <taxon>Morganellaceae</taxon>
        <taxon>Providencia</taxon>
    </lineage>
</organism>
<dbReference type="SUPFAM" id="SSF52540">
    <property type="entry name" value="P-loop containing nucleoside triphosphate hydrolases"/>
    <property type="match status" value="1"/>
</dbReference>
<comment type="caution">
    <text evidence="4">The sequence shown here is derived from an EMBL/GenBank/DDBJ whole genome shotgun (WGS) entry which is preliminary data.</text>
</comment>
<evidence type="ECO:0000313" key="5">
    <source>
        <dbReference type="Proteomes" id="UP000834611"/>
    </source>
</evidence>
<keyword evidence="2" id="KW-0472">Membrane</keyword>
<keyword evidence="2" id="KW-1133">Transmembrane helix</keyword>
<sequence>MFISKIKSLWLAKEASAADREQREIYDTLTPKIITDSSVKPYFDALDFAFAKQDVKNIAITGPYGAGKSTVILSYLKTQLKQDFINVSLADFSLSGKSGEAPLENAEIELSILQQILYKENKDNLPDSRIDRIQNRNKKHIFSLFQAVLTVVVPLLLLAVTLFPKKILSLFDISEATLATIIHASSERLIISGVMGLISLFFIVRIASKAGIFDKKLKLSKIAFFQGSADMATQESSSLLNNCLDEIVYFFSRSNYKIVVFEDLDRLGNTEVFVKLREINQIVNNNFQNKPVRFIYACRDDIFLGADIRTKFFDFILPVIPVMDARNAYTHLKNKLKGFPHDSQALLKQMSMYISDMRSLQNIVNEFNLFSQVVNDDKNHAKIFALIFYKNIYAQDYNLTDKKSGVLYAFIHDYRLRKLHKNYFHSLDEKLEQLMDKLEKIKKESATSDADLRKQIISRFISPELWPIVSFAEKSSHYHGQYTTYNAQSFYDTESAFLGFFNKQEERFIGYRAHNVTQYVSIETSSIVEEYYRRVKLTANDRMEEYQKTAKAIDEAKERVRTRNAISLSELLKLIGWEQFKTIAEDYIKKCNDRTIIDAEQWETIHNGFRFGGFEVLFYLLSNGYIMQDFMMFRSIFHEGTISTNDNDYIKAVGRHMSCEEVNQNFLLDNPRDVLAELIGQQYQYRVGAIHHQIITALLDSRVGTNDHATLLAMIAMIFQQSPADIMAIFSVLETRFVNANDFKRLIAFSLSKNSYLDKMIAVLDEQELSHITTAIMTKMIAWVSPENSDDRENYQRFIIDQGFGLVSSLEDSELEAFLDNIKQLNVIYHDISLPITPNEQTALRFIADNQMYPLDKVNYRVVVAGLLDNPNVSCDSVDNQPWSLLAKHSLPSVKAYVDSNIDTFVQEIFISSHEDSMAIVSVLTHSALSDELKAEILKKMSFTVTDLHKFPEHIDVDDDEFSYHDLFYHYDRVTPGWEALLAYIYEACHLDVLTQYIEKHAQSLSQQEMKIINGDKYDLLYMKVICNDQLSDNAYAAVLAPIDINVHHWDERLSHANFQRLINNNKVPLNTESFQQAARCFVLIPDTRNIEPFVLWYSQYKDIFFSDMDYYLFAGEEDTIVLEEMLTAINGSQHFTLAEKALLLFNYRERYGESFFETLTFTHEGLMALIERSTDDSFTINLIIKLIEKGYHDRSEITRLVNKLNRNEFAKIFNQKSATLNLSNSQEAERFLSALERAKLIKRWSLLEEGKYHVHCRYDNW</sequence>
<feature type="domain" description="YobI-like P-loop NTPase" evidence="3">
    <location>
        <begin position="42"/>
        <end position="408"/>
    </location>
</feature>
<feature type="transmembrane region" description="Helical" evidence="2">
    <location>
        <begin position="141"/>
        <end position="163"/>
    </location>
</feature>